<name>A0A938XSN3_9FIRM</name>
<dbReference type="GO" id="GO:0046872">
    <property type="term" value="F:metal ion binding"/>
    <property type="evidence" value="ECO:0007669"/>
    <property type="project" value="InterPro"/>
</dbReference>
<dbReference type="AlphaFoldDB" id="A0A938XSN3"/>
<sequence length="487" mass="56208">MSNKLFYYCSLVILILVVMSVSAAAKVEFSQELYKELAQGKNKAPYIKLPDYKRIELDNKLVLYVVEDDSYPTVEVTGYIEGGQRQEKKEIAGISKFMFEMMNTGTQNYGQQELAKYKELHGIDFGFSVKKDYYKFSGSALSSDKKDLLSLIADILQHPDFKADYYQRIKQETKRGLAQAKTRQGSLLDMYFAKNIYHNHPYSFANNYDLRLQTLANITPQSLKQFYQQNIAPNNVILGVVGDVDADKIEKLVKDEFASWSEKEVKLKERQLKMDTSPQNKILVVNKPDATQAKIRMGYNFYRSGFEDRIAFKMANRVYGGGSFSSRLMKNLRSDKGYVYSIYSRPEYNRWGGIYYVNTEVKPNRVHQTIKAIKEEMSAIKTAKNKITKKELEENINLYNALLPKSYQQQVDILGQIIYNAEIRGRQVDYVNQFITEYNQLTASEVQQTFAQHTYPQRFLTVIVANKKEVVPQFKAQGIDIEVVNPN</sequence>
<keyword evidence="5" id="KW-0482">Metalloprotease</keyword>
<dbReference type="GO" id="GO:0008237">
    <property type="term" value="F:metallopeptidase activity"/>
    <property type="evidence" value="ECO:0007669"/>
    <property type="project" value="UniProtKB-KW"/>
</dbReference>
<evidence type="ECO:0000313" key="9">
    <source>
        <dbReference type="EMBL" id="MBM7556114.1"/>
    </source>
</evidence>
<evidence type="ECO:0000259" key="8">
    <source>
        <dbReference type="Pfam" id="PF05193"/>
    </source>
</evidence>
<dbReference type="Pfam" id="PF05193">
    <property type="entry name" value="Peptidase_M16_C"/>
    <property type="match status" value="1"/>
</dbReference>
<dbReference type="Proteomes" id="UP000774000">
    <property type="component" value="Unassembled WGS sequence"/>
</dbReference>
<dbReference type="PANTHER" id="PTHR43690">
    <property type="entry name" value="NARDILYSIN"/>
    <property type="match status" value="1"/>
</dbReference>
<feature type="domain" description="Peptidase M16 N-terminal" evidence="7">
    <location>
        <begin position="67"/>
        <end position="202"/>
    </location>
</feature>
<evidence type="ECO:0000259" key="7">
    <source>
        <dbReference type="Pfam" id="PF00675"/>
    </source>
</evidence>
<keyword evidence="3 9" id="KW-0378">Hydrolase</keyword>
<dbReference type="InterPro" id="IPR050626">
    <property type="entry name" value="Peptidase_M16"/>
</dbReference>
<keyword evidence="4" id="KW-0862">Zinc</keyword>
<keyword evidence="2 9" id="KW-0645">Protease</keyword>
<reference evidence="9" key="1">
    <citation type="submission" date="2021-01" db="EMBL/GenBank/DDBJ databases">
        <title>Genomic Encyclopedia of Type Strains, Phase IV (KMG-IV): sequencing the most valuable type-strain genomes for metagenomic binning, comparative biology and taxonomic classification.</title>
        <authorList>
            <person name="Goeker M."/>
        </authorList>
    </citation>
    <scope>NUCLEOTIDE SEQUENCE</scope>
    <source>
        <strain evidence="9">DSM 23230</strain>
    </source>
</reference>
<evidence type="ECO:0000256" key="3">
    <source>
        <dbReference type="ARBA" id="ARBA00022801"/>
    </source>
</evidence>
<evidence type="ECO:0000256" key="6">
    <source>
        <dbReference type="SAM" id="SignalP"/>
    </source>
</evidence>
<accession>A0A938XSN3</accession>
<dbReference type="RefSeq" id="WP_204700830.1">
    <property type="nucleotide sequence ID" value="NZ_JAFBDQ010000004.1"/>
</dbReference>
<evidence type="ECO:0000313" key="10">
    <source>
        <dbReference type="Proteomes" id="UP000774000"/>
    </source>
</evidence>
<evidence type="ECO:0000256" key="4">
    <source>
        <dbReference type="ARBA" id="ARBA00022833"/>
    </source>
</evidence>
<gene>
    <name evidence="9" type="ORF">JOC47_000950</name>
</gene>
<feature type="chain" id="PRO_5039708442" evidence="6">
    <location>
        <begin position="24"/>
        <end position="487"/>
    </location>
</feature>
<dbReference type="InterPro" id="IPR011249">
    <property type="entry name" value="Metalloenz_LuxS/M16"/>
</dbReference>
<organism evidence="9 10">
    <name type="scientific">Halanaerobacter jeridensis</name>
    <dbReference type="NCBI Taxonomy" id="706427"/>
    <lineage>
        <taxon>Bacteria</taxon>
        <taxon>Bacillati</taxon>
        <taxon>Bacillota</taxon>
        <taxon>Clostridia</taxon>
        <taxon>Halanaerobiales</taxon>
        <taxon>Halobacteroidaceae</taxon>
        <taxon>Halanaerobacter</taxon>
    </lineage>
</organism>
<evidence type="ECO:0000256" key="5">
    <source>
        <dbReference type="ARBA" id="ARBA00023049"/>
    </source>
</evidence>
<dbReference type="Pfam" id="PF00675">
    <property type="entry name" value="Peptidase_M16"/>
    <property type="match status" value="1"/>
</dbReference>
<keyword evidence="6" id="KW-0732">Signal</keyword>
<proteinExistence type="inferred from homology"/>
<dbReference type="EC" id="3.4.24.-" evidence="9"/>
<dbReference type="PANTHER" id="PTHR43690:SF21">
    <property type="entry name" value="PROCESSING PROTEASE"/>
    <property type="match status" value="1"/>
</dbReference>
<dbReference type="GO" id="GO:0006508">
    <property type="term" value="P:proteolysis"/>
    <property type="evidence" value="ECO:0007669"/>
    <property type="project" value="UniProtKB-KW"/>
</dbReference>
<feature type="domain" description="Peptidase M16 C-terminal" evidence="8">
    <location>
        <begin position="217"/>
        <end position="397"/>
    </location>
</feature>
<feature type="signal peptide" evidence="6">
    <location>
        <begin position="1"/>
        <end position="23"/>
    </location>
</feature>
<dbReference type="Gene3D" id="3.30.830.10">
    <property type="entry name" value="Metalloenzyme, LuxS/M16 peptidase-like"/>
    <property type="match status" value="2"/>
</dbReference>
<keyword evidence="10" id="KW-1185">Reference proteome</keyword>
<dbReference type="InterPro" id="IPR007863">
    <property type="entry name" value="Peptidase_M16_C"/>
</dbReference>
<dbReference type="SUPFAM" id="SSF63411">
    <property type="entry name" value="LuxS/MPP-like metallohydrolase"/>
    <property type="match status" value="2"/>
</dbReference>
<evidence type="ECO:0000256" key="2">
    <source>
        <dbReference type="ARBA" id="ARBA00022670"/>
    </source>
</evidence>
<dbReference type="InterPro" id="IPR011765">
    <property type="entry name" value="Pept_M16_N"/>
</dbReference>
<comment type="similarity">
    <text evidence="1">Belongs to the peptidase M16 family.</text>
</comment>
<protein>
    <submittedName>
        <fullName evidence="9">Zinc protease</fullName>
        <ecNumber evidence="9">3.4.24.-</ecNumber>
    </submittedName>
</protein>
<evidence type="ECO:0000256" key="1">
    <source>
        <dbReference type="ARBA" id="ARBA00007261"/>
    </source>
</evidence>
<comment type="caution">
    <text evidence="9">The sequence shown here is derived from an EMBL/GenBank/DDBJ whole genome shotgun (WGS) entry which is preliminary data.</text>
</comment>
<dbReference type="EMBL" id="JAFBDQ010000004">
    <property type="protein sequence ID" value="MBM7556114.1"/>
    <property type="molecule type" value="Genomic_DNA"/>
</dbReference>